<dbReference type="InParanoid" id="A0A067MV95"/>
<dbReference type="Gene3D" id="3.90.1180.10">
    <property type="entry name" value="Ribosomal protein L13"/>
    <property type="match status" value="1"/>
</dbReference>
<dbReference type="GO" id="GO:0003729">
    <property type="term" value="F:mRNA binding"/>
    <property type="evidence" value="ECO:0007669"/>
    <property type="project" value="TreeGrafter"/>
</dbReference>
<dbReference type="Pfam" id="PF00572">
    <property type="entry name" value="Ribosomal_L13"/>
    <property type="match status" value="1"/>
</dbReference>
<sequence>MSHVVGNTALAYARTWHSVNAEGRILGKLAQRIAIVLMGKHKPIFDRGVDCGDYVTVTNAKLVRVTGRKADQILYRSHSGYPGGLKEVPYKTMMEKKPEEIIRKAVSGMLPKNKLREKRLARLRVYEGEENPMQGNVMRRWADGQVPGPLPPRTFADKLQ</sequence>
<feature type="region of interest" description="Disordered" evidence="5">
    <location>
        <begin position="141"/>
        <end position="160"/>
    </location>
</feature>
<dbReference type="PANTHER" id="PTHR11545:SF2">
    <property type="entry name" value="LARGE RIBOSOMAL SUBUNIT PROTEIN UL13M"/>
    <property type="match status" value="1"/>
</dbReference>
<dbReference type="EMBL" id="KL198032">
    <property type="protein sequence ID" value="KDQ15476.1"/>
    <property type="molecule type" value="Genomic_DNA"/>
</dbReference>
<dbReference type="NCBIfam" id="TIGR01066">
    <property type="entry name" value="rplM_bact"/>
    <property type="match status" value="1"/>
</dbReference>
<dbReference type="InterPro" id="IPR005823">
    <property type="entry name" value="Ribosomal_uL13_bac-type"/>
</dbReference>
<dbReference type="Proteomes" id="UP000027195">
    <property type="component" value="Unassembled WGS sequence"/>
</dbReference>
<keyword evidence="7" id="KW-1185">Reference proteome</keyword>
<protein>
    <recommendedName>
        <fullName evidence="8">Ribosomal protein L13</fullName>
    </recommendedName>
</protein>
<name>A0A067MV95_BOTB1</name>
<dbReference type="PIRSF" id="PIRSF002181">
    <property type="entry name" value="Ribosomal_L13"/>
    <property type="match status" value="1"/>
</dbReference>
<evidence type="ECO:0000256" key="2">
    <source>
        <dbReference type="ARBA" id="ARBA00022980"/>
    </source>
</evidence>
<evidence type="ECO:0000313" key="6">
    <source>
        <dbReference type="EMBL" id="KDQ15476.1"/>
    </source>
</evidence>
<dbReference type="GO" id="GO:0017148">
    <property type="term" value="P:negative regulation of translation"/>
    <property type="evidence" value="ECO:0007669"/>
    <property type="project" value="TreeGrafter"/>
</dbReference>
<reference evidence="7" key="1">
    <citation type="journal article" date="2014" name="Proc. Natl. Acad. Sci. U.S.A.">
        <title>Extensive sampling of basidiomycete genomes demonstrates inadequacy of the white-rot/brown-rot paradigm for wood decay fungi.</title>
        <authorList>
            <person name="Riley R."/>
            <person name="Salamov A.A."/>
            <person name="Brown D.W."/>
            <person name="Nagy L.G."/>
            <person name="Floudas D."/>
            <person name="Held B.W."/>
            <person name="Levasseur A."/>
            <person name="Lombard V."/>
            <person name="Morin E."/>
            <person name="Otillar R."/>
            <person name="Lindquist E.A."/>
            <person name="Sun H."/>
            <person name="LaButti K.M."/>
            <person name="Schmutz J."/>
            <person name="Jabbour D."/>
            <person name="Luo H."/>
            <person name="Baker S.E."/>
            <person name="Pisabarro A.G."/>
            <person name="Walton J.D."/>
            <person name="Blanchette R.A."/>
            <person name="Henrissat B."/>
            <person name="Martin F."/>
            <person name="Cullen D."/>
            <person name="Hibbett D.S."/>
            <person name="Grigoriev I.V."/>
        </authorList>
    </citation>
    <scope>NUCLEOTIDE SEQUENCE [LARGE SCALE GENOMIC DNA]</scope>
    <source>
        <strain evidence="7">FD-172 SS1</strain>
    </source>
</reference>
<comment type="similarity">
    <text evidence="1 4">Belongs to the universal ribosomal protein uL13 family.</text>
</comment>
<dbReference type="AlphaFoldDB" id="A0A067MV95"/>
<dbReference type="PROSITE" id="PS00783">
    <property type="entry name" value="RIBOSOMAL_L13"/>
    <property type="match status" value="1"/>
</dbReference>
<keyword evidence="2 4" id="KW-0689">Ribosomal protein</keyword>
<dbReference type="InterPro" id="IPR036899">
    <property type="entry name" value="Ribosomal_uL13_sf"/>
</dbReference>
<dbReference type="SUPFAM" id="SSF52161">
    <property type="entry name" value="Ribosomal protein L13"/>
    <property type="match status" value="1"/>
</dbReference>
<dbReference type="InterPro" id="IPR005822">
    <property type="entry name" value="Ribosomal_uL13"/>
</dbReference>
<dbReference type="PANTHER" id="PTHR11545">
    <property type="entry name" value="RIBOSOMAL PROTEIN L13"/>
    <property type="match status" value="1"/>
</dbReference>
<dbReference type="HAMAP" id="MF_01366">
    <property type="entry name" value="Ribosomal_uL13"/>
    <property type="match status" value="1"/>
</dbReference>
<organism evidence="6 7">
    <name type="scientific">Botryobasidium botryosum (strain FD-172 SS1)</name>
    <dbReference type="NCBI Taxonomy" id="930990"/>
    <lineage>
        <taxon>Eukaryota</taxon>
        <taxon>Fungi</taxon>
        <taxon>Dikarya</taxon>
        <taxon>Basidiomycota</taxon>
        <taxon>Agaricomycotina</taxon>
        <taxon>Agaricomycetes</taxon>
        <taxon>Cantharellales</taxon>
        <taxon>Botryobasidiaceae</taxon>
        <taxon>Botryobasidium</taxon>
    </lineage>
</organism>
<dbReference type="STRING" id="930990.A0A067MV95"/>
<dbReference type="OrthoDB" id="274622at2759"/>
<evidence type="ECO:0000256" key="4">
    <source>
        <dbReference type="RuleBase" id="RU003877"/>
    </source>
</evidence>
<evidence type="ECO:0000256" key="5">
    <source>
        <dbReference type="SAM" id="MobiDB-lite"/>
    </source>
</evidence>
<dbReference type="GO" id="GO:0003735">
    <property type="term" value="F:structural constituent of ribosome"/>
    <property type="evidence" value="ECO:0007669"/>
    <property type="project" value="InterPro"/>
</dbReference>
<dbReference type="InterPro" id="IPR023563">
    <property type="entry name" value="Ribosomal_uL13_CS"/>
</dbReference>
<accession>A0A067MV95</accession>
<dbReference type="GO" id="GO:0005762">
    <property type="term" value="C:mitochondrial large ribosomal subunit"/>
    <property type="evidence" value="ECO:0007669"/>
    <property type="project" value="TreeGrafter"/>
</dbReference>
<gene>
    <name evidence="6" type="ORF">BOTBODRAFT_31800</name>
</gene>
<evidence type="ECO:0008006" key="8">
    <source>
        <dbReference type="Google" id="ProtNLM"/>
    </source>
</evidence>
<dbReference type="CDD" id="cd00392">
    <property type="entry name" value="Ribosomal_L13"/>
    <property type="match status" value="1"/>
</dbReference>
<proteinExistence type="inferred from homology"/>
<evidence type="ECO:0000256" key="3">
    <source>
        <dbReference type="ARBA" id="ARBA00023274"/>
    </source>
</evidence>
<keyword evidence="3 4" id="KW-0687">Ribonucleoprotein</keyword>
<evidence type="ECO:0000256" key="1">
    <source>
        <dbReference type="ARBA" id="ARBA00006227"/>
    </source>
</evidence>
<dbReference type="GO" id="GO:0006412">
    <property type="term" value="P:translation"/>
    <property type="evidence" value="ECO:0007669"/>
    <property type="project" value="InterPro"/>
</dbReference>
<evidence type="ECO:0000313" key="7">
    <source>
        <dbReference type="Proteomes" id="UP000027195"/>
    </source>
</evidence>
<dbReference type="HOGENOM" id="CLU_082184_1_2_1"/>
<dbReference type="FunCoup" id="A0A067MV95">
    <property type="interactions" value="281"/>
</dbReference>